<accession>A0A2L1UYP9</accession>
<evidence type="ECO:0000256" key="1">
    <source>
        <dbReference type="SAM" id="Phobius"/>
    </source>
</evidence>
<dbReference type="NCBIfam" id="TIGR02744">
    <property type="entry name" value="TrbI_Ftype"/>
    <property type="match status" value="1"/>
</dbReference>
<gene>
    <name evidence="2" type="ORF">BV494_24585</name>
</gene>
<keyword evidence="1" id="KW-0472">Membrane</keyword>
<keyword evidence="1" id="KW-1133">Transmembrane helix</keyword>
<dbReference type="Pfam" id="PF09677">
    <property type="entry name" value="TrbI_Ftype"/>
    <property type="match status" value="1"/>
</dbReference>
<keyword evidence="2" id="KW-0614">Plasmid</keyword>
<dbReference type="RefSeq" id="WP_192938224.1">
    <property type="nucleotide sequence ID" value="NZ_CP019064.1"/>
</dbReference>
<organism evidence="2 3">
    <name type="scientific">Rahnella sikkimica</name>
    <dbReference type="NCBI Taxonomy" id="1805933"/>
    <lineage>
        <taxon>Bacteria</taxon>
        <taxon>Pseudomonadati</taxon>
        <taxon>Pseudomonadota</taxon>
        <taxon>Gammaproteobacteria</taxon>
        <taxon>Enterobacterales</taxon>
        <taxon>Yersiniaceae</taxon>
        <taxon>Rahnella</taxon>
    </lineage>
</organism>
<keyword evidence="3" id="KW-1185">Reference proteome</keyword>
<dbReference type="EMBL" id="CP019064">
    <property type="protein sequence ID" value="AVF38079.1"/>
    <property type="molecule type" value="Genomic_DNA"/>
</dbReference>
<dbReference type="InterPro" id="IPR014115">
    <property type="entry name" value="TrbI_Ftype"/>
</dbReference>
<dbReference type="KEGG" id="rox:BV494_24585"/>
<feature type="transmembrane region" description="Helical" evidence="1">
    <location>
        <begin position="28"/>
        <end position="52"/>
    </location>
</feature>
<evidence type="ECO:0000313" key="2">
    <source>
        <dbReference type="EMBL" id="AVF38079.1"/>
    </source>
</evidence>
<dbReference type="Proteomes" id="UP000239197">
    <property type="component" value="Plasmid unnamed2"/>
</dbReference>
<name>A0A2L1UYP9_9GAMM</name>
<geneLocation type="plasmid" evidence="2 3">
    <name>unnamed2</name>
</geneLocation>
<protein>
    <submittedName>
        <fullName evidence="2">Type-F conjugative transfer system protein TrbI</fullName>
    </submittedName>
</protein>
<evidence type="ECO:0000313" key="3">
    <source>
        <dbReference type="Proteomes" id="UP000239197"/>
    </source>
</evidence>
<reference evidence="3" key="1">
    <citation type="submission" date="2017-01" db="EMBL/GenBank/DDBJ databases">
        <title>Genome sequence of Rouxiella sp. ERMR1:05.</title>
        <authorList>
            <person name="Kumar R."/>
            <person name="Singh D."/>
            <person name="Kumar S."/>
        </authorList>
    </citation>
    <scope>NUCLEOTIDE SEQUENCE [LARGE SCALE GENOMIC DNA]</scope>
    <source>
        <strain evidence="3">ERMR1:05</strain>
        <plasmid evidence="3">unnamed2</plasmid>
    </source>
</reference>
<dbReference type="AlphaFoldDB" id="A0A2L1UYP9"/>
<sequence>MTTGLTEQNVSQPIAPVKKRSKRRNRCIVPVAIVAGVMLMLNAAIALLLIQWQTPVTVAFDMKGTVDQFMTQTAQHQLTQGESDALTLRFTTALDASLKDYQHRHDALILVAPSVVSGVKDITADIQRDVARQMRAAKDAQ</sequence>
<keyword evidence="1" id="KW-0812">Transmembrane</keyword>
<proteinExistence type="predicted"/>